<dbReference type="InterPro" id="IPR036322">
    <property type="entry name" value="WD40_repeat_dom_sf"/>
</dbReference>
<feature type="compositionally biased region" description="Basic and acidic residues" evidence="2">
    <location>
        <begin position="744"/>
        <end position="763"/>
    </location>
</feature>
<dbReference type="InterPro" id="IPR015943">
    <property type="entry name" value="WD40/YVTN_repeat-like_dom_sf"/>
</dbReference>
<feature type="region of interest" description="Disordered" evidence="2">
    <location>
        <begin position="454"/>
        <end position="507"/>
    </location>
</feature>
<dbReference type="Pfam" id="PF00400">
    <property type="entry name" value="WD40"/>
    <property type="match status" value="1"/>
</dbReference>
<dbReference type="InterPro" id="IPR001680">
    <property type="entry name" value="WD40_rpt"/>
</dbReference>
<dbReference type="Proteomes" id="UP001165060">
    <property type="component" value="Unassembled WGS sequence"/>
</dbReference>
<dbReference type="InterPro" id="IPR052993">
    <property type="entry name" value="CFA-57"/>
</dbReference>
<keyword evidence="4" id="KW-1185">Reference proteome</keyword>
<keyword evidence="1" id="KW-0175">Coiled coil</keyword>
<feature type="compositionally biased region" description="Polar residues" evidence="2">
    <location>
        <begin position="485"/>
        <end position="496"/>
    </location>
</feature>
<protein>
    <submittedName>
        <fullName evidence="3">Uncharacterized protein</fullName>
    </submittedName>
</protein>
<sequence length="1562" mass="171816">MVLPDALPALAPDSSAVLHPYFLFGHSCYAGTGDTVFALSDHSFITSAGSKLAIRSQAPGGKGMFLEGLDQWREVSAACMNLSKTHLAVCVRGLIEAPLAPGSSDFASDSDSDKYDAAIIVYKLPTMKHGATTEEKVIDTKAPSVAGTTAIIETTVEVTPPRRTRTIPHITDGDCSEHFCACTFSADGKTLFCQTEFPDHTLLAYDWARSKLLCSLPIEIEASRITTSLPSHVTSRLCTSGPDHLCFWQLGVGMSDMKPLPPVKRLDDIVAGAAVTDHAWLYNPDNASPMVVCTTDAGAVVIVDEREVRQAFRNSTGGEPINAVLAFDEGTTGAASLEDDDDVSGFLTMGRGGLFCIFHYNAPGDNGVHKQPYRLGQRFKLATTIPGPLDGSEHNKFMDIQSLSLGPDIGDACLLFCSTPSGVITIDIGQLEAETDKESFDKAGAGHLDLDNEGAEEDSLVGGGNSLTSGSLASGGSRPKVAAASVSSTPKSPSRRNVQDHDDPDTMPDVSFYKDYKYVSQRHAGRISSVSCCSRKPFVATCSAEAADSSVRVWNYKTRESVIHTYFPGLQHPVSVSLHPSGNELLVGFDDNVQLFHITGNTIRQSSQIQVKAMIHVHKKNEDGFVEDKLVMNEDRVTTVKYSPDGGLFAVVTGKFVQIFTTYGATTNGQPSRRNVLVGHAQPITDLHWNGSGQGLHTTDSGGAVYEWLACKPDRVREVLMSRQNISAVGGSLHDGCLIATGGGKREKQKEEFKKKQEKDKNKPPTADPRASRASTGAGGNGGKMFNPQTRQAIQKNRKKSMAMKKQNMLVKVKTLSRMNLLAASAEKKVEQKKKEERPVATLMGWENNIESSKAAKFNLFGRVTAIIATKNDDYERNKVNHAFVCTGDGEIMTFEFGNVVGRVKPEDVVRVKDDSSQAVRSGSSVSQFRDDAAQPEHVVKPVCNNASIHDGEIVAGVVSPCNNWLFTIGEDGCIVMSSLTRHAADSLKHKQSVLHTADEDLTLTETGILMEAMEKVREIEEKLEEEITHGHFKIKELREAKDKSYKEMEGELKDKIKALEEERARVLETLDYNKGKSANELIELEKSNEQKLVRVEAKYENRIAEDTSRYMELKNAYDDLTVAAMDDRMNMDEFHDQEVGDLKGSAKKREEALKSEIESLKEYAAYVKERYDEILENNDVIHDSEVMKLSEDGKTAEEQLKKLLTASKSETNMMQRQNKVLRDTLENRNIKNYELQETITKSQKRVQHMKEEEAKLIAELEKESGRANKWESVAGTSRREITELEKVRKVLTHQLHELRGLVEPKDRKIGDMHSTLKSLEKEYDQVVVHAADLAKQTGYKQRRIGSLSETARKQRGIAKDKDNNLHGVVTQVNLCLQEMQETGNFKESVVALKKVIAPFLITSKSEAIRNGLEDRKEQDAKTVKLRRLLESKVESLTRELRDEGGAAGEAGAARVQENKELMEQLNELRVVRDTQKKEILRLKTILRTKGGAGADGMGGGGGMRTSKSMGGLRAGTAGGGGRRESETARSMRLLDEMLINSRQDEEDGRPQTSVSSSRGEH</sequence>
<evidence type="ECO:0000256" key="2">
    <source>
        <dbReference type="SAM" id="MobiDB-lite"/>
    </source>
</evidence>
<evidence type="ECO:0000313" key="4">
    <source>
        <dbReference type="Proteomes" id="UP001165060"/>
    </source>
</evidence>
<evidence type="ECO:0000313" key="3">
    <source>
        <dbReference type="EMBL" id="GMI23777.1"/>
    </source>
</evidence>
<comment type="caution">
    <text evidence="3">The sequence shown here is derived from an EMBL/GenBank/DDBJ whole genome shotgun (WGS) entry which is preliminary data.</text>
</comment>
<feature type="compositionally biased region" description="Polar residues" evidence="2">
    <location>
        <begin position="1551"/>
        <end position="1562"/>
    </location>
</feature>
<evidence type="ECO:0000256" key="1">
    <source>
        <dbReference type="SAM" id="Coils"/>
    </source>
</evidence>
<feature type="region of interest" description="Disordered" evidence="2">
    <location>
        <begin position="740"/>
        <end position="805"/>
    </location>
</feature>
<accession>A0ABQ6MCK7</accession>
<reference evidence="3 4" key="1">
    <citation type="journal article" date="2023" name="Commun. Biol.">
        <title>Genome analysis of Parmales, the sister group of diatoms, reveals the evolutionary specialization of diatoms from phago-mixotrophs to photoautotrophs.</title>
        <authorList>
            <person name="Ban H."/>
            <person name="Sato S."/>
            <person name="Yoshikawa S."/>
            <person name="Yamada K."/>
            <person name="Nakamura Y."/>
            <person name="Ichinomiya M."/>
            <person name="Sato N."/>
            <person name="Blanc-Mathieu R."/>
            <person name="Endo H."/>
            <person name="Kuwata A."/>
            <person name="Ogata H."/>
        </authorList>
    </citation>
    <scope>NUCLEOTIDE SEQUENCE [LARGE SCALE GENOMIC DNA]</scope>
</reference>
<dbReference type="Gene3D" id="2.130.10.10">
    <property type="entry name" value="YVTN repeat-like/Quinoprotein amine dehydrogenase"/>
    <property type="match status" value="2"/>
</dbReference>
<dbReference type="EMBL" id="BRYB01003983">
    <property type="protein sequence ID" value="GMI23777.1"/>
    <property type="molecule type" value="Genomic_DNA"/>
</dbReference>
<dbReference type="PANTHER" id="PTHR32215">
    <property type="entry name" value="CILIA- AND FLAGELLA-ASSOCIATED PROTEIN 57"/>
    <property type="match status" value="1"/>
</dbReference>
<name>A0ABQ6MCK7_9STRA</name>
<gene>
    <name evidence="3" type="ORF">TeGR_g7919</name>
</gene>
<feature type="region of interest" description="Disordered" evidence="2">
    <location>
        <begin position="1494"/>
        <end position="1562"/>
    </location>
</feature>
<feature type="compositionally biased region" description="Basic and acidic residues" evidence="2">
    <location>
        <begin position="1522"/>
        <end position="1536"/>
    </location>
</feature>
<feature type="compositionally biased region" description="Low complexity" evidence="2">
    <location>
        <begin position="466"/>
        <end position="477"/>
    </location>
</feature>
<dbReference type="PANTHER" id="PTHR32215:SF0">
    <property type="entry name" value="CILIA- AND FLAGELLA-ASSOCIATED PROTEIN 57"/>
    <property type="match status" value="1"/>
</dbReference>
<organism evidence="3 4">
    <name type="scientific">Tetraparma gracilis</name>
    <dbReference type="NCBI Taxonomy" id="2962635"/>
    <lineage>
        <taxon>Eukaryota</taxon>
        <taxon>Sar</taxon>
        <taxon>Stramenopiles</taxon>
        <taxon>Ochrophyta</taxon>
        <taxon>Bolidophyceae</taxon>
        <taxon>Parmales</taxon>
        <taxon>Triparmaceae</taxon>
        <taxon>Tetraparma</taxon>
    </lineage>
</organism>
<dbReference type="SUPFAM" id="SSF50978">
    <property type="entry name" value="WD40 repeat-like"/>
    <property type="match status" value="1"/>
</dbReference>
<feature type="compositionally biased region" description="Gly residues" evidence="2">
    <location>
        <begin position="1494"/>
        <end position="1504"/>
    </location>
</feature>
<proteinExistence type="predicted"/>
<feature type="coiled-coil region" evidence="1">
    <location>
        <begin position="1010"/>
        <end position="1070"/>
    </location>
</feature>
<dbReference type="SMART" id="SM00320">
    <property type="entry name" value="WD40"/>
    <property type="match status" value="5"/>
</dbReference>